<sequence>MTGQIEPATPVVSNKRNLSAIWFLPFLALLLGGWLLFQHLSNAASEIRIHFENANGILVGKTRIKYQGVDIGKVTDIKLDEDISGVYVIAEIEHQAAHMLKSDTQFWLVSAKASLSGISGLDTLFTGSYINMRPGVGAPANNFIAADEQPLSKPERGLTVKLLAQDMGSVSIGSPVYYKKIQVGEVYNFRLVRDAQEVEIQLSIDVKYADLVKQNSRFWNVSGINADFSLSGIKVNTESLASIISGAIAFDSPIEGNKAPSNFLFKFYDDIEAAGRGAKIQLKLTSIDGINVGTPIVYKGFKAGKITQIELSKEQDLFVANAVIEPMFREQLSENTRFWTEKAELSLSGVKNLSNLVRGDFIAFAPANGNPMRTFTVSDNKDVSDTATHVALFAEDASGVEQGDDVYYRRVPVGQVHSITLNKQADGVAISLTIEPSFQHLIAGNTRFYKTGGLSLKASLKGMELNAEPLPSLLKGGISLYNPDNKAKGKPASQYRLYPDRALAELGSAAFAKPLKVTVISNKMSSVTLGSPVYYRKLPVGEVSHYDLTPQGKVAIELEISGQYRHLINKNSFFWDVSGIDIKGGLSGLEIKTDSLLAIAAGGIAFDNKTTPTPRVDGHFPLYSSFEHATEVNYNIYLSFSRADNVKSGTQVRYKGIVIGEVESLALNERNDNVQARVKIKQGFAERFRRQGSQYWLVNAKVSLAGAENLDTVLAGPYIEALPGSGKMQTSFTAGQQAPLISREQKGLSLTLTAPRAGSLSLGSPVYFRQVQVGEVTEFAVASAGDAVEISINIEPPYQHLVRANTVFWQASGFNMDVGITGASLKAESLEAIIRGGISFATPDGKIKVKAKTGQRFTLEQEFKEKWLDWQPKIPR</sequence>
<feature type="domain" description="Mce/MlaD" evidence="8">
    <location>
        <begin position="516"/>
        <end position="596"/>
    </location>
</feature>
<proteinExistence type="predicted"/>
<evidence type="ECO:0000259" key="8">
    <source>
        <dbReference type="Pfam" id="PF02470"/>
    </source>
</evidence>
<gene>
    <name evidence="9" type="ORF">K6Y31_10495</name>
</gene>
<evidence type="ECO:0000256" key="5">
    <source>
        <dbReference type="ARBA" id="ARBA00022989"/>
    </source>
</evidence>
<evidence type="ECO:0000256" key="2">
    <source>
        <dbReference type="ARBA" id="ARBA00022475"/>
    </source>
</evidence>
<dbReference type="InterPro" id="IPR051800">
    <property type="entry name" value="PqiA-PqiB_transport"/>
</dbReference>
<dbReference type="PANTHER" id="PTHR30462">
    <property type="entry name" value="INTERMEMBRANE TRANSPORT PROTEIN PQIB-RELATED"/>
    <property type="match status" value="1"/>
</dbReference>
<feature type="transmembrane region" description="Helical" evidence="7">
    <location>
        <begin position="20"/>
        <end position="37"/>
    </location>
</feature>
<accession>A0ABS8W9Q3</accession>
<name>A0ABS8W9Q3_9GAMM</name>
<evidence type="ECO:0000256" key="1">
    <source>
        <dbReference type="ARBA" id="ARBA00004533"/>
    </source>
</evidence>
<feature type="domain" description="Mce/MlaD" evidence="8">
    <location>
        <begin position="389"/>
        <end position="447"/>
    </location>
</feature>
<feature type="domain" description="Mce/MlaD" evidence="8">
    <location>
        <begin position="633"/>
        <end position="724"/>
    </location>
</feature>
<evidence type="ECO:0000256" key="6">
    <source>
        <dbReference type="ARBA" id="ARBA00023136"/>
    </source>
</evidence>
<evidence type="ECO:0000256" key="7">
    <source>
        <dbReference type="SAM" id="Phobius"/>
    </source>
</evidence>
<feature type="domain" description="Mce/MlaD" evidence="8">
    <location>
        <begin position="747"/>
        <end position="825"/>
    </location>
</feature>
<comment type="caution">
    <text evidence="9">The sequence shown here is derived from an EMBL/GenBank/DDBJ whole genome shotgun (WGS) entry which is preliminary data.</text>
</comment>
<dbReference type="Proteomes" id="UP001201273">
    <property type="component" value="Unassembled WGS sequence"/>
</dbReference>
<dbReference type="InterPro" id="IPR003399">
    <property type="entry name" value="Mce/MlaD"/>
</dbReference>
<keyword evidence="10" id="KW-1185">Reference proteome</keyword>
<keyword evidence="3" id="KW-0997">Cell inner membrane</keyword>
<evidence type="ECO:0000256" key="4">
    <source>
        <dbReference type="ARBA" id="ARBA00022692"/>
    </source>
</evidence>
<organism evidence="9 10">
    <name type="scientific">Motilimonas cestriensis</name>
    <dbReference type="NCBI Taxonomy" id="2742685"/>
    <lineage>
        <taxon>Bacteria</taxon>
        <taxon>Pseudomonadati</taxon>
        <taxon>Pseudomonadota</taxon>
        <taxon>Gammaproteobacteria</taxon>
        <taxon>Alteromonadales</taxon>
        <taxon>Alteromonadales genera incertae sedis</taxon>
        <taxon>Motilimonas</taxon>
    </lineage>
</organism>
<feature type="domain" description="Mce/MlaD" evidence="8">
    <location>
        <begin position="157"/>
        <end position="217"/>
    </location>
</feature>
<comment type="subcellular location">
    <subcellularLocation>
        <location evidence="1">Cell inner membrane</location>
    </subcellularLocation>
</comment>
<keyword evidence="2" id="KW-1003">Cell membrane</keyword>
<reference evidence="9 10" key="1">
    <citation type="journal article" date="2022" name="Environ. Microbiol. Rep.">
        <title>Eco-phylogenetic analyses reveal divergent evolution of vitamin B12 metabolism in the marine bacterial family 'Psychromonadaceae'.</title>
        <authorList>
            <person name="Jin X."/>
            <person name="Yang Y."/>
            <person name="Cao H."/>
            <person name="Gao B."/>
            <person name="Zhao Z."/>
        </authorList>
    </citation>
    <scope>NUCLEOTIDE SEQUENCE [LARGE SCALE GENOMIC DNA]</scope>
    <source>
        <strain evidence="9 10">MKS20</strain>
    </source>
</reference>
<evidence type="ECO:0000313" key="9">
    <source>
        <dbReference type="EMBL" id="MCE2595243.1"/>
    </source>
</evidence>
<dbReference type="Pfam" id="PF02470">
    <property type="entry name" value="MlaD"/>
    <property type="match status" value="7"/>
</dbReference>
<feature type="domain" description="Mce/MlaD" evidence="8">
    <location>
        <begin position="45"/>
        <end position="135"/>
    </location>
</feature>
<evidence type="ECO:0000256" key="3">
    <source>
        <dbReference type="ARBA" id="ARBA00022519"/>
    </source>
</evidence>
<dbReference type="RefSeq" id="WP_233052736.1">
    <property type="nucleotide sequence ID" value="NZ_JAIMJA010000009.1"/>
</dbReference>
<keyword evidence="4 7" id="KW-0812">Transmembrane</keyword>
<keyword evidence="5 7" id="KW-1133">Transmembrane helix</keyword>
<evidence type="ECO:0000313" key="10">
    <source>
        <dbReference type="Proteomes" id="UP001201273"/>
    </source>
</evidence>
<keyword evidence="6 7" id="KW-0472">Membrane</keyword>
<feature type="domain" description="Mce/MlaD" evidence="8">
    <location>
        <begin position="277"/>
        <end position="366"/>
    </location>
</feature>
<dbReference type="PANTHER" id="PTHR30462:SF0">
    <property type="entry name" value="INTERMEMBRANE TRANSPORT PROTEIN YEBT"/>
    <property type="match status" value="1"/>
</dbReference>
<protein>
    <submittedName>
        <fullName evidence="9">MlaD family protein</fullName>
    </submittedName>
</protein>
<dbReference type="EMBL" id="JAIMJA010000009">
    <property type="protein sequence ID" value="MCE2595243.1"/>
    <property type="molecule type" value="Genomic_DNA"/>
</dbReference>